<feature type="transmembrane region" description="Helical" evidence="1">
    <location>
        <begin position="108"/>
        <end position="129"/>
    </location>
</feature>
<dbReference type="PANTHER" id="PTHR35342">
    <property type="entry name" value="TRICARBOXYLIC TRANSPORT PROTEIN"/>
    <property type="match status" value="1"/>
</dbReference>
<reference evidence="3 4" key="1">
    <citation type="journal article" date="2013" name="Genome Announc.">
        <title>Genome Sequence of the Extreme Obligate Alkaliphile Bacillus marmarensis Strain DSM 21297.</title>
        <authorList>
            <person name="Wernick D.G."/>
            <person name="Choi K.Y."/>
            <person name="Tat C.A."/>
            <person name="Lafontaine Rivera J.G."/>
            <person name="Liao J.C."/>
        </authorList>
    </citation>
    <scope>NUCLEOTIDE SEQUENCE [LARGE SCALE GENOMIC DNA]</scope>
    <source>
        <strain evidence="3 4">DSM 21297</strain>
    </source>
</reference>
<keyword evidence="1" id="KW-1133">Transmembrane helix</keyword>
<feature type="transmembrane region" description="Helical" evidence="1">
    <location>
        <begin position="163"/>
        <end position="182"/>
    </location>
</feature>
<proteinExistence type="predicted"/>
<dbReference type="RefSeq" id="WP_022629271.1">
    <property type="nucleotide sequence ID" value="NZ_ATAE01000042.1"/>
</dbReference>
<dbReference type="InterPro" id="IPR002823">
    <property type="entry name" value="DUF112_TM"/>
</dbReference>
<feature type="transmembrane region" description="Helical" evidence="1">
    <location>
        <begin position="316"/>
        <end position="337"/>
    </location>
</feature>
<keyword evidence="1" id="KW-0472">Membrane</keyword>
<comment type="caution">
    <text evidence="3">The sequence shown here is derived from an EMBL/GenBank/DDBJ whole genome shotgun (WGS) entry which is preliminary data.</text>
</comment>
<feature type="transmembrane region" description="Helical" evidence="1">
    <location>
        <begin position="141"/>
        <end position="157"/>
    </location>
</feature>
<feature type="transmembrane region" description="Helical" evidence="1">
    <location>
        <begin position="465"/>
        <end position="486"/>
    </location>
</feature>
<feature type="transmembrane region" description="Helical" evidence="1">
    <location>
        <begin position="15"/>
        <end position="43"/>
    </location>
</feature>
<evidence type="ECO:0000313" key="4">
    <source>
        <dbReference type="Proteomes" id="UP000017170"/>
    </source>
</evidence>
<sequence>MVDALIQTLQPSVLLYMMIGVVLGIFIGALPGLTATMGVAILIPLTFWLQPQEGLAMLIAIYCSSIFAGGIPAILLNAPGTPASMTTAWDGYELNKQGKTGLALGVNAIYSALGGIISTVFLLVAAFPISRVALSFGPPEYFALAIFGLSMMISVSGKSISKGLIMGFVGLFIATIGLDPMLSMPRFTFGSTSLLDGISFIPIMIGLFGLGEVLSQILDSNKEEKVKPKKIGRILPNKQERKLMRKPFWLSSMISTITGAIPGAGGDIASMISWEQSKRFSKNKEKFGKGSLEGLSASSTANNAVIGGAFTTMLTLGLPGDSVTAILIGALMVYGMQPGPTLFTDHVDFVYIIICLLFLANILVLFIGVFGANIFSRIMLVKREIIWASVILFSIVGAYALNNSLFDVWVMAFSGVIGVVLRKLDFPLGPLILALILGPMAESNLRRSLSMSLDGSLTYFLTRPITMTLLTIAVLSLIFPLIKGLYFKSKNNKKPVDF</sequence>
<dbReference type="AlphaFoldDB" id="U6SJS4"/>
<accession>U6SJS4</accession>
<evidence type="ECO:0000313" key="3">
    <source>
        <dbReference type="EMBL" id="ERN51818.1"/>
    </source>
</evidence>
<feature type="domain" description="DUF112" evidence="2">
    <location>
        <begin position="14"/>
        <end position="433"/>
    </location>
</feature>
<keyword evidence="1" id="KW-0812">Transmembrane</keyword>
<protein>
    <recommendedName>
        <fullName evidence="2">DUF112 domain-containing protein</fullName>
    </recommendedName>
</protein>
<feature type="transmembrane region" description="Helical" evidence="1">
    <location>
        <begin position="55"/>
        <end position="75"/>
    </location>
</feature>
<feature type="transmembrane region" description="Helical" evidence="1">
    <location>
        <begin position="384"/>
        <end position="400"/>
    </location>
</feature>
<feature type="transmembrane region" description="Helical" evidence="1">
    <location>
        <begin position="194"/>
        <end position="218"/>
    </location>
</feature>
<evidence type="ECO:0000259" key="2">
    <source>
        <dbReference type="Pfam" id="PF01970"/>
    </source>
</evidence>
<name>U6SJS4_9BACI</name>
<dbReference type="PATRIC" id="fig|1188261.3.peg.3206"/>
<dbReference type="Proteomes" id="UP000017170">
    <property type="component" value="Unassembled WGS sequence"/>
</dbReference>
<dbReference type="Pfam" id="PF01970">
    <property type="entry name" value="TctA"/>
    <property type="match status" value="1"/>
</dbReference>
<dbReference type="EMBL" id="ATAE01000042">
    <property type="protein sequence ID" value="ERN51818.1"/>
    <property type="molecule type" value="Genomic_DNA"/>
</dbReference>
<organism evidence="3 4">
    <name type="scientific">Alkalihalophilus marmarensis DSM 21297</name>
    <dbReference type="NCBI Taxonomy" id="1188261"/>
    <lineage>
        <taxon>Bacteria</taxon>
        <taxon>Bacillati</taxon>
        <taxon>Bacillota</taxon>
        <taxon>Bacilli</taxon>
        <taxon>Bacillales</taxon>
        <taxon>Bacillaceae</taxon>
        <taxon>Alkalihalophilus</taxon>
    </lineage>
</organism>
<gene>
    <name evidence="3" type="ORF">A33I_18580</name>
</gene>
<evidence type="ECO:0000256" key="1">
    <source>
        <dbReference type="SAM" id="Phobius"/>
    </source>
</evidence>
<feature type="transmembrane region" description="Helical" evidence="1">
    <location>
        <begin position="349"/>
        <end position="372"/>
    </location>
</feature>
<keyword evidence="4" id="KW-1185">Reference proteome</keyword>
<dbReference type="PANTHER" id="PTHR35342:SF5">
    <property type="entry name" value="TRICARBOXYLIC TRANSPORT PROTEIN"/>
    <property type="match status" value="1"/>
</dbReference>